<sequence>MFKNLGVGDFKFTPFKVHKAYSFTEVDSGSGVFVLEGHSGSFHGFNSSSAASQSIG</sequence>
<evidence type="ECO:0000313" key="1">
    <source>
        <dbReference type="EMBL" id="SVD80527.1"/>
    </source>
</evidence>
<proteinExistence type="predicted"/>
<dbReference type="AlphaFoldDB" id="A0A382YB16"/>
<name>A0A382YB16_9ZZZZ</name>
<accession>A0A382YB16</accession>
<feature type="non-terminal residue" evidence="1">
    <location>
        <position position="56"/>
    </location>
</feature>
<reference evidence="1" key="1">
    <citation type="submission" date="2018-05" db="EMBL/GenBank/DDBJ databases">
        <authorList>
            <person name="Lanie J.A."/>
            <person name="Ng W.-L."/>
            <person name="Kazmierczak K.M."/>
            <person name="Andrzejewski T.M."/>
            <person name="Davidsen T.M."/>
            <person name="Wayne K.J."/>
            <person name="Tettelin H."/>
            <person name="Glass J.I."/>
            <person name="Rusch D."/>
            <person name="Podicherti R."/>
            <person name="Tsui H.-C.T."/>
            <person name="Winkler M.E."/>
        </authorList>
    </citation>
    <scope>NUCLEOTIDE SEQUENCE</scope>
</reference>
<dbReference type="EMBL" id="UINC01174415">
    <property type="protein sequence ID" value="SVD80527.1"/>
    <property type="molecule type" value="Genomic_DNA"/>
</dbReference>
<protein>
    <submittedName>
        <fullName evidence="1">Uncharacterized protein</fullName>
    </submittedName>
</protein>
<organism evidence="1">
    <name type="scientific">marine metagenome</name>
    <dbReference type="NCBI Taxonomy" id="408172"/>
    <lineage>
        <taxon>unclassified sequences</taxon>
        <taxon>metagenomes</taxon>
        <taxon>ecological metagenomes</taxon>
    </lineage>
</organism>
<gene>
    <name evidence="1" type="ORF">METZ01_LOCUS433381</name>
</gene>